<dbReference type="PRINTS" id="PR00446">
    <property type="entry name" value="HYDRGNUPTAKE"/>
</dbReference>
<dbReference type="PANTHER" id="PTHR30302:SF7">
    <property type="entry name" value="F420-NONREDUCING HYDROGENASE II"/>
    <property type="match status" value="1"/>
</dbReference>
<dbReference type="SUPFAM" id="SSF53163">
    <property type="entry name" value="HybD-like"/>
    <property type="match status" value="1"/>
</dbReference>
<sequence length="153" mass="16611">MKHSLESVLKGKIVIVGVGNVLRGDDAFGPALIERLSGQVNVPCIDAGSSPENYTGKIIREKPDTILIVDALHHGGEPGAYMILAGEEIVKSGFTTHDLSPKLFIEYLESETRAQIYLLGVEPETLSLGEEMSGAVRQTLFDLENKLKELLHA</sequence>
<evidence type="ECO:0000313" key="1">
    <source>
        <dbReference type="EMBL" id="OGW99495.1"/>
    </source>
</evidence>
<dbReference type="Gene3D" id="3.40.50.1450">
    <property type="entry name" value="HybD-like"/>
    <property type="match status" value="1"/>
</dbReference>
<comment type="caution">
    <text evidence="1">The sequence shown here is derived from an EMBL/GenBank/DDBJ whole genome shotgun (WGS) entry which is preliminary data.</text>
</comment>
<dbReference type="GO" id="GO:0016485">
    <property type="term" value="P:protein processing"/>
    <property type="evidence" value="ECO:0007669"/>
    <property type="project" value="TreeGrafter"/>
</dbReference>
<dbReference type="InterPro" id="IPR004420">
    <property type="entry name" value="Pept_A31_hyd_mat_HycI"/>
</dbReference>
<organism evidence="1 2">
    <name type="scientific">Candidatus Danuiimicrobium aquiferis</name>
    <dbReference type="NCBI Taxonomy" id="1801832"/>
    <lineage>
        <taxon>Bacteria</taxon>
        <taxon>Pseudomonadati</taxon>
        <taxon>Candidatus Omnitrophota</taxon>
        <taxon>Candidatus Danuiimicrobium</taxon>
    </lineage>
</organism>
<dbReference type="GO" id="GO:0008047">
    <property type="term" value="F:enzyme activator activity"/>
    <property type="evidence" value="ECO:0007669"/>
    <property type="project" value="InterPro"/>
</dbReference>
<accession>A0A1G1L2W7</accession>
<dbReference type="InterPro" id="IPR023430">
    <property type="entry name" value="Pept_HybD-like_dom_sf"/>
</dbReference>
<dbReference type="EMBL" id="MHFR01000005">
    <property type="protein sequence ID" value="OGW99495.1"/>
    <property type="molecule type" value="Genomic_DNA"/>
</dbReference>
<dbReference type="NCBIfam" id="TIGR00072">
    <property type="entry name" value="hydrog_prot"/>
    <property type="match status" value="1"/>
</dbReference>
<protein>
    <recommendedName>
        <fullName evidence="3">Hydrogenase maturation peptidase HycI</fullName>
    </recommendedName>
</protein>
<evidence type="ECO:0008006" key="3">
    <source>
        <dbReference type="Google" id="ProtNLM"/>
    </source>
</evidence>
<dbReference type="PANTHER" id="PTHR30302">
    <property type="entry name" value="HYDROGENASE 1 MATURATION PROTEASE"/>
    <property type="match status" value="1"/>
</dbReference>
<evidence type="ECO:0000313" key="2">
    <source>
        <dbReference type="Proteomes" id="UP000178187"/>
    </source>
</evidence>
<gene>
    <name evidence="1" type="ORF">A3G33_01080</name>
</gene>
<reference evidence="1 2" key="1">
    <citation type="journal article" date="2016" name="Nat. Commun.">
        <title>Thousands of microbial genomes shed light on interconnected biogeochemical processes in an aquifer system.</title>
        <authorList>
            <person name="Anantharaman K."/>
            <person name="Brown C.T."/>
            <person name="Hug L.A."/>
            <person name="Sharon I."/>
            <person name="Castelle C.J."/>
            <person name="Probst A.J."/>
            <person name="Thomas B.C."/>
            <person name="Singh A."/>
            <person name="Wilkins M.J."/>
            <person name="Karaoz U."/>
            <person name="Brodie E.L."/>
            <person name="Williams K.H."/>
            <person name="Hubbard S.S."/>
            <person name="Banfield J.F."/>
        </authorList>
    </citation>
    <scope>NUCLEOTIDE SEQUENCE [LARGE SCALE GENOMIC DNA]</scope>
</reference>
<dbReference type="GO" id="GO:0004175">
    <property type="term" value="F:endopeptidase activity"/>
    <property type="evidence" value="ECO:0007669"/>
    <property type="project" value="TreeGrafter"/>
</dbReference>
<name>A0A1G1L2W7_9BACT</name>
<dbReference type="Pfam" id="PF01750">
    <property type="entry name" value="HycI"/>
    <property type="match status" value="1"/>
</dbReference>
<dbReference type="InterPro" id="IPR000671">
    <property type="entry name" value="Peptidase_A31"/>
</dbReference>
<proteinExistence type="predicted"/>
<dbReference type="Proteomes" id="UP000178187">
    <property type="component" value="Unassembled WGS sequence"/>
</dbReference>
<dbReference type="CDD" id="cd06067">
    <property type="entry name" value="H2MP_MemB-H2evol"/>
    <property type="match status" value="1"/>
</dbReference>
<dbReference type="AlphaFoldDB" id="A0A1G1L2W7"/>